<dbReference type="Pfam" id="PF12802">
    <property type="entry name" value="MarR_2"/>
    <property type="match status" value="1"/>
</dbReference>
<name>A0ABV7XB17_9SPHN</name>
<sequence>MSDTPFQRSDYLIVPLLRGFEWFDESLQRSLVASGQPTLTRPESMVMMHVQMGIVRPADIARSLRITRQAVHSTINSLIERDIFALEDDPADGRVKQVVLTARGNAMRADAKQIVDQLTDELTRRVGKRAVQALRDAFVADWGTPITIKLRGD</sequence>
<dbReference type="Proteomes" id="UP001595615">
    <property type="component" value="Unassembled WGS sequence"/>
</dbReference>
<accession>A0ABV7XB17</accession>
<dbReference type="RefSeq" id="WP_380861033.1">
    <property type="nucleotide sequence ID" value="NZ_JBHRXV010000009.1"/>
</dbReference>
<organism evidence="2 3">
    <name type="scientific">Sphingoaurantiacus capsulatus</name>
    <dbReference type="NCBI Taxonomy" id="1771310"/>
    <lineage>
        <taxon>Bacteria</taxon>
        <taxon>Pseudomonadati</taxon>
        <taxon>Pseudomonadota</taxon>
        <taxon>Alphaproteobacteria</taxon>
        <taxon>Sphingomonadales</taxon>
        <taxon>Sphingosinicellaceae</taxon>
        <taxon>Sphingoaurantiacus</taxon>
    </lineage>
</organism>
<dbReference type="InterPro" id="IPR000835">
    <property type="entry name" value="HTH_MarR-typ"/>
</dbReference>
<dbReference type="InterPro" id="IPR036388">
    <property type="entry name" value="WH-like_DNA-bd_sf"/>
</dbReference>
<evidence type="ECO:0000259" key="1">
    <source>
        <dbReference type="Pfam" id="PF12802"/>
    </source>
</evidence>
<proteinExistence type="predicted"/>
<comment type="caution">
    <text evidence="2">The sequence shown here is derived from an EMBL/GenBank/DDBJ whole genome shotgun (WGS) entry which is preliminary data.</text>
</comment>
<dbReference type="Gene3D" id="1.10.10.10">
    <property type="entry name" value="Winged helix-like DNA-binding domain superfamily/Winged helix DNA-binding domain"/>
    <property type="match status" value="1"/>
</dbReference>
<reference evidence="3" key="1">
    <citation type="journal article" date="2019" name="Int. J. Syst. Evol. Microbiol.">
        <title>The Global Catalogue of Microorganisms (GCM) 10K type strain sequencing project: providing services to taxonomists for standard genome sequencing and annotation.</title>
        <authorList>
            <consortium name="The Broad Institute Genomics Platform"/>
            <consortium name="The Broad Institute Genome Sequencing Center for Infectious Disease"/>
            <person name="Wu L."/>
            <person name="Ma J."/>
        </authorList>
    </citation>
    <scope>NUCLEOTIDE SEQUENCE [LARGE SCALE GENOMIC DNA]</scope>
    <source>
        <strain evidence="3">KCTC 42644</strain>
    </source>
</reference>
<dbReference type="EMBL" id="JBHRXV010000009">
    <property type="protein sequence ID" value="MFC3713021.1"/>
    <property type="molecule type" value="Genomic_DNA"/>
</dbReference>
<keyword evidence="3" id="KW-1185">Reference proteome</keyword>
<evidence type="ECO:0000313" key="2">
    <source>
        <dbReference type="EMBL" id="MFC3713021.1"/>
    </source>
</evidence>
<evidence type="ECO:0000313" key="3">
    <source>
        <dbReference type="Proteomes" id="UP001595615"/>
    </source>
</evidence>
<feature type="domain" description="HTH marR-type" evidence="1">
    <location>
        <begin position="39"/>
        <end position="94"/>
    </location>
</feature>
<gene>
    <name evidence="2" type="ORF">ACFOMD_10585</name>
</gene>
<dbReference type="SUPFAM" id="SSF46785">
    <property type="entry name" value="Winged helix' DNA-binding domain"/>
    <property type="match status" value="1"/>
</dbReference>
<dbReference type="InterPro" id="IPR036390">
    <property type="entry name" value="WH_DNA-bd_sf"/>
</dbReference>
<protein>
    <submittedName>
        <fullName evidence="2">MarR family winged helix-turn-helix transcriptional regulator</fullName>
    </submittedName>
</protein>